<dbReference type="SUPFAM" id="SSF52540">
    <property type="entry name" value="P-loop containing nucleoside triphosphate hydrolases"/>
    <property type="match status" value="1"/>
</dbReference>
<evidence type="ECO:0008006" key="3">
    <source>
        <dbReference type="Google" id="ProtNLM"/>
    </source>
</evidence>
<dbReference type="EMBL" id="VFML01000002">
    <property type="protein sequence ID" value="TQI94660.1"/>
    <property type="molecule type" value="Genomic_DNA"/>
</dbReference>
<evidence type="ECO:0000313" key="1">
    <source>
        <dbReference type="EMBL" id="TQI94660.1"/>
    </source>
</evidence>
<dbReference type="Proteomes" id="UP000320876">
    <property type="component" value="Unassembled WGS sequence"/>
</dbReference>
<accession>A0A542CV20</accession>
<name>A0A542CV20_AMYCI</name>
<organism evidence="1 2">
    <name type="scientific">Amycolatopsis cihanbeyliensis</name>
    <dbReference type="NCBI Taxonomy" id="1128664"/>
    <lineage>
        <taxon>Bacteria</taxon>
        <taxon>Bacillati</taxon>
        <taxon>Actinomycetota</taxon>
        <taxon>Actinomycetes</taxon>
        <taxon>Pseudonocardiales</taxon>
        <taxon>Pseudonocardiaceae</taxon>
        <taxon>Amycolatopsis</taxon>
    </lineage>
</organism>
<sequence>MVIQDAGVMAGSGGDDVAGAGLSAVSPVVVVTGETCTGKSTAAAALGAAEGLECYTASDRLVTALRGQGKAERLRSWLSDEADQRRHPDVDRATDLAVFQDVQVAGRPLVAESVSLPALLPPDTTALVVRLAARPPVRVARLGRLLPDLSVSQLRTILRRKDRSTVRALRAAWGVHPFPPPAAHWTADLVVQCPAQERCPDAQRCAESIDAVIAAAYRVYRMYLSAEVADATGAADRLREVIAGRRHHVRRCAPALLYPDTPVSVARWKRRLWTELAGTRTGPVS</sequence>
<dbReference type="InterPro" id="IPR027417">
    <property type="entry name" value="P-loop_NTPase"/>
</dbReference>
<gene>
    <name evidence="1" type="ORF">FB471_6832</name>
</gene>
<reference evidence="1 2" key="1">
    <citation type="submission" date="2019-06" db="EMBL/GenBank/DDBJ databases">
        <title>Sequencing the genomes of 1000 actinobacteria strains.</title>
        <authorList>
            <person name="Klenk H.-P."/>
        </authorList>
    </citation>
    <scope>NUCLEOTIDE SEQUENCE [LARGE SCALE GENOMIC DNA]</scope>
    <source>
        <strain evidence="1 2">DSM 45679</strain>
    </source>
</reference>
<keyword evidence="2" id="KW-1185">Reference proteome</keyword>
<evidence type="ECO:0000313" key="2">
    <source>
        <dbReference type="Proteomes" id="UP000320876"/>
    </source>
</evidence>
<dbReference type="AlphaFoldDB" id="A0A542CV20"/>
<protein>
    <recommendedName>
        <fullName evidence="3">Cytidylate kinase</fullName>
    </recommendedName>
</protein>
<proteinExistence type="predicted"/>
<dbReference type="Gene3D" id="3.40.50.300">
    <property type="entry name" value="P-loop containing nucleotide triphosphate hydrolases"/>
    <property type="match status" value="1"/>
</dbReference>
<comment type="caution">
    <text evidence="1">The sequence shown here is derived from an EMBL/GenBank/DDBJ whole genome shotgun (WGS) entry which is preliminary data.</text>
</comment>